<dbReference type="AlphaFoldDB" id="A0A6C0CS65"/>
<name>A0A6C0CS65_9ZZZZ</name>
<protein>
    <submittedName>
        <fullName evidence="1">Uncharacterized protein</fullName>
    </submittedName>
</protein>
<proteinExistence type="predicted"/>
<sequence length="409" mass="47681">MLSNKTRDKIKKHFNKHITQDNIYKDETYEKDFTLKENIQDYIQDLDKTYDNSTKIVNYRYVGDEKLDMTDITINGQVSIIVYSINHQLLKPFLMFALEKNSNKLSIPILTVEKDTSIKSLHEGIMKKYQDYTADIDYQGFYNDNGEIFLFYKSESLQEPRKVTGNEKYYFCTIHEIINLKKVYITNIDEHAIDFFVKNDSFCFLEDEDFNLIETPMVGYTGGYYKRIAIIAALGPIRSNPFASMGPYFYFSSFKRGLRYGVITPDGKPKEINGIKITVGDTPVYEKGGIVKFVMFMGNEKVFLNRDNDPDDSSEISKHVAEKSDIVKATIKNRDNDSNWIKDYDSTIITFKEIDFKGNKRILEPQFTIKNTNQCLPISYYYLNTEKVIENVKIEDEKQIFDTELAELI</sequence>
<reference evidence="1" key="1">
    <citation type="journal article" date="2020" name="Nature">
        <title>Giant virus diversity and host interactions through global metagenomics.</title>
        <authorList>
            <person name="Schulz F."/>
            <person name="Roux S."/>
            <person name="Paez-Espino D."/>
            <person name="Jungbluth S."/>
            <person name="Walsh D.A."/>
            <person name="Denef V.J."/>
            <person name="McMahon K.D."/>
            <person name="Konstantinidis K.T."/>
            <person name="Eloe-Fadrosh E.A."/>
            <person name="Kyrpides N.C."/>
            <person name="Woyke T."/>
        </authorList>
    </citation>
    <scope>NUCLEOTIDE SEQUENCE</scope>
    <source>
        <strain evidence="1">GVMAG-M-3300021425-30</strain>
    </source>
</reference>
<accession>A0A6C0CS65</accession>
<evidence type="ECO:0000313" key="1">
    <source>
        <dbReference type="EMBL" id="QHT06534.1"/>
    </source>
</evidence>
<organism evidence="1">
    <name type="scientific">viral metagenome</name>
    <dbReference type="NCBI Taxonomy" id="1070528"/>
    <lineage>
        <taxon>unclassified sequences</taxon>
        <taxon>metagenomes</taxon>
        <taxon>organismal metagenomes</taxon>
    </lineage>
</organism>
<dbReference type="EMBL" id="MN739469">
    <property type="protein sequence ID" value="QHT06534.1"/>
    <property type="molecule type" value="Genomic_DNA"/>
</dbReference>